<dbReference type="GO" id="GO:0003700">
    <property type="term" value="F:DNA-binding transcription factor activity"/>
    <property type="evidence" value="ECO:0007669"/>
    <property type="project" value="TreeGrafter"/>
</dbReference>
<dbReference type="GO" id="GO:0003677">
    <property type="term" value="F:DNA binding"/>
    <property type="evidence" value="ECO:0007669"/>
    <property type="project" value="UniProtKB-KW"/>
</dbReference>
<dbReference type="Pfam" id="PF02082">
    <property type="entry name" value="Rrf2"/>
    <property type="match status" value="1"/>
</dbReference>
<dbReference type="InterPro" id="IPR036388">
    <property type="entry name" value="WH-like_DNA-bd_sf"/>
</dbReference>
<evidence type="ECO:0000256" key="1">
    <source>
        <dbReference type="ARBA" id="ARBA00023125"/>
    </source>
</evidence>
<dbReference type="NCBIfam" id="TIGR00738">
    <property type="entry name" value="rrf2_super"/>
    <property type="match status" value="1"/>
</dbReference>
<evidence type="ECO:0000313" key="2">
    <source>
        <dbReference type="EMBL" id="RMJ04301.1"/>
    </source>
</evidence>
<keyword evidence="1" id="KW-0238">DNA-binding</keyword>
<dbReference type="SUPFAM" id="SSF46785">
    <property type="entry name" value="Winged helix' DNA-binding domain"/>
    <property type="match status" value="1"/>
</dbReference>
<gene>
    <name evidence="2" type="primary">nsrR</name>
    <name evidence="2" type="ORF">DOQ08_01621</name>
</gene>
<dbReference type="PANTHER" id="PTHR33221">
    <property type="entry name" value="WINGED HELIX-TURN-HELIX TRANSCRIPTIONAL REGULATOR, RRF2 FAMILY"/>
    <property type="match status" value="1"/>
</dbReference>
<reference evidence="2 3" key="1">
    <citation type="submission" date="2018-08" db="EMBL/GenBank/DDBJ databases">
        <title>Whole Genome Sequence of the Moderate Halophilic Marine Bacterium Marinobacter litoralis Sw-45.</title>
        <authorList>
            <person name="Musa H."/>
        </authorList>
    </citation>
    <scope>NUCLEOTIDE SEQUENCE [LARGE SCALE GENOMIC DNA]</scope>
    <source>
        <strain evidence="2 3">Sw-45</strain>
    </source>
</reference>
<name>A0A3M2RG68_9GAMM</name>
<sequence length="146" mass="16677">MHITRYTDYSLRVLIYLAAQEEDRLSTIQEIADSYGISKNHLMKVVHQLNKKQYIETVRGKNGGMRLYRAPHDINIGALVRETEQHLDLVECFSGNGACKITPVCGLKNIFDEALQAFLDVLDKYTLADTIQSKDRPELLRLLQVV</sequence>
<dbReference type="AlphaFoldDB" id="A0A3M2RG68"/>
<accession>A0A3M2RG68</accession>
<dbReference type="PANTHER" id="PTHR33221:SF4">
    <property type="entry name" value="HTH-TYPE TRANSCRIPTIONAL REPRESSOR NSRR"/>
    <property type="match status" value="1"/>
</dbReference>
<dbReference type="InterPro" id="IPR000944">
    <property type="entry name" value="Tscrpt_reg_Rrf2"/>
</dbReference>
<dbReference type="Gene3D" id="1.10.10.10">
    <property type="entry name" value="Winged helix-like DNA-binding domain superfamily/Winged helix DNA-binding domain"/>
    <property type="match status" value="1"/>
</dbReference>
<dbReference type="OrthoDB" id="9795923at2"/>
<dbReference type="InterPro" id="IPR036390">
    <property type="entry name" value="WH_DNA-bd_sf"/>
</dbReference>
<dbReference type="RefSeq" id="WP_114334392.1">
    <property type="nucleotide sequence ID" value="NZ_QMDL01000002.1"/>
</dbReference>
<dbReference type="Proteomes" id="UP000265903">
    <property type="component" value="Unassembled WGS sequence"/>
</dbReference>
<keyword evidence="3" id="KW-1185">Reference proteome</keyword>
<dbReference type="GO" id="GO:0005829">
    <property type="term" value="C:cytosol"/>
    <property type="evidence" value="ECO:0007669"/>
    <property type="project" value="TreeGrafter"/>
</dbReference>
<evidence type="ECO:0000313" key="3">
    <source>
        <dbReference type="Proteomes" id="UP000265903"/>
    </source>
</evidence>
<dbReference type="EMBL" id="QMDL01000002">
    <property type="protein sequence ID" value="RMJ04301.1"/>
    <property type="molecule type" value="Genomic_DNA"/>
</dbReference>
<proteinExistence type="predicted"/>
<dbReference type="PROSITE" id="PS51197">
    <property type="entry name" value="HTH_RRF2_2"/>
    <property type="match status" value="1"/>
</dbReference>
<comment type="caution">
    <text evidence="2">The sequence shown here is derived from an EMBL/GenBank/DDBJ whole genome shotgun (WGS) entry which is preliminary data.</text>
</comment>
<organism evidence="2 3">
    <name type="scientific">Marinobacter litoralis</name>
    <dbReference type="NCBI Taxonomy" id="187981"/>
    <lineage>
        <taxon>Bacteria</taxon>
        <taxon>Pseudomonadati</taxon>
        <taxon>Pseudomonadota</taxon>
        <taxon>Gammaproteobacteria</taxon>
        <taxon>Pseudomonadales</taxon>
        <taxon>Marinobacteraceae</taxon>
        <taxon>Marinobacter</taxon>
    </lineage>
</organism>
<protein>
    <submittedName>
        <fullName evidence="2">HTH-type transcriptional repressor NsrR</fullName>
    </submittedName>
</protein>